<sequence>MFTLNHVTPAFYQAAHQTAARYEGSEFEATGSRKPTKQTSQRLSWTRAPCRWPAATWNTRH</sequence>
<organism evidence="2 3">
    <name type="scientific">Nitritalea halalkaliphila LW7</name>
    <dbReference type="NCBI Taxonomy" id="1189621"/>
    <lineage>
        <taxon>Bacteria</taxon>
        <taxon>Pseudomonadati</taxon>
        <taxon>Bacteroidota</taxon>
        <taxon>Cytophagia</taxon>
        <taxon>Cytophagales</taxon>
        <taxon>Cyclobacteriaceae</taxon>
        <taxon>Nitritalea</taxon>
    </lineage>
</organism>
<accession>I5BY51</accession>
<keyword evidence="3" id="KW-1185">Reference proteome</keyword>
<gene>
    <name evidence="2" type="ORF">A3SI_15945</name>
</gene>
<reference evidence="2 3" key="1">
    <citation type="submission" date="2012-05" db="EMBL/GenBank/DDBJ databases">
        <title>Genome sequence of Nitritalea halalkaliphila LW7.</title>
        <authorList>
            <person name="Jangir P.K."/>
            <person name="Singh A."/>
            <person name="Shivaji S."/>
            <person name="Sharma R."/>
        </authorList>
    </citation>
    <scope>NUCLEOTIDE SEQUENCE [LARGE SCALE GENOMIC DNA]</scope>
    <source>
        <strain evidence="2 3">LW7</strain>
    </source>
</reference>
<dbReference type="STRING" id="1189621.A3SI_15945"/>
<name>I5BY51_9BACT</name>
<proteinExistence type="predicted"/>
<dbReference type="AlphaFoldDB" id="I5BY51"/>
<evidence type="ECO:0000313" key="3">
    <source>
        <dbReference type="Proteomes" id="UP000005551"/>
    </source>
</evidence>
<protein>
    <submittedName>
        <fullName evidence="2">Uncharacterized protein</fullName>
    </submittedName>
</protein>
<comment type="caution">
    <text evidence="2">The sequence shown here is derived from an EMBL/GenBank/DDBJ whole genome shotgun (WGS) entry which is preliminary data.</text>
</comment>
<dbReference type="Proteomes" id="UP000005551">
    <property type="component" value="Unassembled WGS sequence"/>
</dbReference>
<feature type="region of interest" description="Disordered" evidence="1">
    <location>
        <begin position="26"/>
        <end position="45"/>
    </location>
</feature>
<dbReference type="EMBL" id="AJYA01000042">
    <property type="protein sequence ID" value="EIM74503.1"/>
    <property type="molecule type" value="Genomic_DNA"/>
</dbReference>
<evidence type="ECO:0000313" key="2">
    <source>
        <dbReference type="EMBL" id="EIM74503.1"/>
    </source>
</evidence>
<evidence type="ECO:0000256" key="1">
    <source>
        <dbReference type="SAM" id="MobiDB-lite"/>
    </source>
</evidence>